<protein>
    <submittedName>
        <fullName evidence="8">YihY/virulence factor BrkB family protein</fullName>
    </submittedName>
</protein>
<evidence type="ECO:0000313" key="8">
    <source>
        <dbReference type="EMBL" id="MCL6730311.1"/>
    </source>
</evidence>
<dbReference type="PIRSF" id="PIRSF035875">
    <property type="entry name" value="RNase_BN"/>
    <property type="match status" value="1"/>
</dbReference>
<sequence>MVDPKGHLATSPWQMRAPAWQDIAKRTYVRTWDDNVGLVAAGVAFYAFFALLSLLGLIVLIYGFIADPLTVVDHMRRLIGILPSDVILLIGDQLMTAVHSSEGTKGVGVVIAFAVALYGGTNGAAAILTALNIAYEEKEKRSLARFYLEAVAMTVAALIVALVGIGATAAIAYFQQLLPEATSAAVIAGKAVGYVLLMFGAAAIAATLYRFGPSREEARWKWITPGSLLAAGTWLLLTLAFGYYLGNVADYSASYGSLGAVVALLTWLYLSAYVFIVGAELNSEIEHQTAKDSTTGAPEPLGERGAWAADNVAMTDEVQDRPEEAREGEKLTQAQPELVDEQ</sequence>
<keyword evidence="4 7" id="KW-1133">Transmembrane helix</keyword>
<keyword evidence="5 7" id="KW-0472">Membrane</keyword>
<evidence type="ECO:0000313" key="9">
    <source>
        <dbReference type="Proteomes" id="UP001165342"/>
    </source>
</evidence>
<proteinExistence type="predicted"/>
<evidence type="ECO:0000256" key="4">
    <source>
        <dbReference type="ARBA" id="ARBA00022989"/>
    </source>
</evidence>
<comment type="subcellular location">
    <subcellularLocation>
        <location evidence="1">Cell membrane</location>
        <topology evidence="1">Multi-pass membrane protein</topology>
    </subcellularLocation>
</comment>
<feature type="transmembrane region" description="Helical" evidence="7">
    <location>
        <begin position="43"/>
        <end position="66"/>
    </location>
</feature>
<feature type="transmembrane region" description="Helical" evidence="7">
    <location>
        <begin position="223"/>
        <end position="245"/>
    </location>
</feature>
<organism evidence="8 9">
    <name type="scientific">Sphingomonas hankyongi</name>
    <dbReference type="NCBI Taxonomy" id="2908209"/>
    <lineage>
        <taxon>Bacteria</taxon>
        <taxon>Pseudomonadati</taxon>
        <taxon>Pseudomonadota</taxon>
        <taxon>Alphaproteobacteria</taxon>
        <taxon>Sphingomonadales</taxon>
        <taxon>Sphingomonadaceae</taxon>
        <taxon>Sphingomonas</taxon>
    </lineage>
</organism>
<dbReference type="PANTHER" id="PTHR30213">
    <property type="entry name" value="INNER MEMBRANE PROTEIN YHJD"/>
    <property type="match status" value="1"/>
</dbReference>
<evidence type="ECO:0000256" key="3">
    <source>
        <dbReference type="ARBA" id="ARBA00022692"/>
    </source>
</evidence>
<dbReference type="PANTHER" id="PTHR30213:SF0">
    <property type="entry name" value="UPF0761 MEMBRANE PROTEIN YIHY"/>
    <property type="match status" value="1"/>
</dbReference>
<evidence type="ECO:0000256" key="7">
    <source>
        <dbReference type="SAM" id="Phobius"/>
    </source>
</evidence>
<dbReference type="InterPro" id="IPR017039">
    <property type="entry name" value="Virul_fac_BrkB"/>
</dbReference>
<dbReference type="RefSeq" id="WP_249831805.1">
    <property type="nucleotide sequence ID" value="NZ_JAMGBE010000003.1"/>
</dbReference>
<feature type="transmembrane region" description="Helical" evidence="7">
    <location>
        <begin position="257"/>
        <end position="279"/>
    </location>
</feature>
<name>A0ABT0S3Y7_9SPHN</name>
<feature type="region of interest" description="Disordered" evidence="6">
    <location>
        <begin position="288"/>
        <end position="342"/>
    </location>
</feature>
<feature type="transmembrane region" description="Helical" evidence="7">
    <location>
        <begin position="146"/>
        <end position="171"/>
    </location>
</feature>
<feature type="compositionally biased region" description="Basic and acidic residues" evidence="6">
    <location>
        <begin position="318"/>
        <end position="330"/>
    </location>
</feature>
<keyword evidence="2" id="KW-1003">Cell membrane</keyword>
<comment type="caution">
    <text evidence="8">The sequence shown here is derived from an EMBL/GenBank/DDBJ whole genome shotgun (WGS) entry which is preliminary data.</text>
</comment>
<feature type="transmembrane region" description="Helical" evidence="7">
    <location>
        <begin position="78"/>
        <end position="98"/>
    </location>
</feature>
<gene>
    <name evidence="8" type="ORF">LZ538_09630</name>
</gene>
<evidence type="ECO:0000256" key="2">
    <source>
        <dbReference type="ARBA" id="ARBA00022475"/>
    </source>
</evidence>
<feature type="transmembrane region" description="Helical" evidence="7">
    <location>
        <begin position="191"/>
        <end position="211"/>
    </location>
</feature>
<evidence type="ECO:0000256" key="5">
    <source>
        <dbReference type="ARBA" id="ARBA00023136"/>
    </source>
</evidence>
<dbReference type="NCBIfam" id="TIGR00765">
    <property type="entry name" value="yihY_not_rbn"/>
    <property type="match status" value="1"/>
</dbReference>
<dbReference type="EMBL" id="JAMGBE010000003">
    <property type="protein sequence ID" value="MCL6730311.1"/>
    <property type="molecule type" value="Genomic_DNA"/>
</dbReference>
<keyword evidence="3 7" id="KW-0812">Transmembrane</keyword>
<evidence type="ECO:0000256" key="1">
    <source>
        <dbReference type="ARBA" id="ARBA00004651"/>
    </source>
</evidence>
<evidence type="ECO:0000256" key="6">
    <source>
        <dbReference type="SAM" id="MobiDB-lite"/>
    </source>
</evidence>
<dbReference type="Pfam" id="PF03631">
    <property type="entry name" value="Virul_fac_BrkB"/>
    <property type="match status" value="1"/>
</dbReference>
<accession>A0ABT0S3Y7</accession>
<dbReference type="Proteomes" id="UP001165342">
    <property type="component" value="Unassembled WGS sequence"/>
</dbReference>
<keyword evidence="9" id="KW-1185">Reference proteome</keyword>
<feature type="transmembrane region" description="Helical" evidence="7">
    <location>
        <begin position="110"/>
        <end position="134"/>
    </location>
</feature>
<reference evidence="8" key="1">
    <citation type="submission" date="2022-05" db="EMBL/GenBank/DDBJ databases">
        <authorList>
            <person name="Jo J.-H."/>
            <person name="Im W.-T."/>
        </authorList>
    </citation>
    <scope>NUCLEOTIDE SEQUENCE</scope>
    <source>
        <strain evidence="8">SE220</strain>
    </source>
</reference>